<dbReference type="RefSeq" id="WP_114070159.1">
    <property type="nucleotide sequence ID" value="NZ_CP030850.1"/>
</dbReference>
<name>A0A344TRZ5_9BACT</name>
<evidence type="ECO:0000313" key="2">
    <source>
        <dbReference type="EMBL" id="AXE21416.1"/>
    </source>
</evidence>
<dbReference type="PROSITE" id="PS51257">
    <property type="entry name" value="PROKAR_LIPOPROTEIN"/>
    <property type="match status" value="1"/>
</dbReference>
<feature type="chain" id="PRO_5017047325" evidence="1">
    <location>
        <begin position="18"/>
        <end position="156"/>
    </location>
</feature>
<dbReference type="KEGG" id="run:DR864_05365"/>
<dbReference type="AlphaFoldDB" id="A0A344TRZ5"/>
<dbReference type="OrthoDB" id="1493417at2"/>
<proteinExistence type="predicted"/>
<feature type="signal peptide" evidence="1">
    <location>
        <begin position="1"/>
        <end position="17"/>
    </location>
</feature>
<gene>
    <name evidence="2" type="ORF">DR864_05365</name>
</gene>
<reference evidence="2 3" key="1">
    <citation type="submission" date="2018-07" db="EMBL/GenBank/DDBJ databases">
        <title>Genome sequencing of Runella.</title>
        <authorList>
            <person name="Baek M.-G."/>
            <person name="Yi H."/>
        </authorList>
    </citation>
    <scope>NUCLEOTIDE SEQUENCE [LARGE SCALE GENOMIC DNA]</scope>
    <source>
        <strain evidence="2 3">HYN0085</strain>
    </source>
</reference>
<dbReference type="Proteomes" id="UP000251993">
    <property type="component" value="Chromosome"/>
</dbReference>
<protein>
    <submittedName>
        <fullName evidence="2">Uncharacterized protein</fullName>
    </submittedName>
</protein>
<organism evidence="2 3">
    <name type="scientific">Runella rosea</name>
    <dbReference type="NCBI Taxonomy" id="2259595"/>
    <lineage>
        <taxon>Bacteria</taxon>
        <taxon>Pseudomonadati</taxon>
        <taxon>Bacteroidota</taxon>
        <taxon>Cytophagia</taxon>
        <taxon>Cytophagales</taxon>
        <taxon>Spirosomataceae</taxon>
        <taxon>Runella</taxon>
    </lineage>
</organism>
<accession>A0A344TRZ5</accession>
<evidence type="ECO:0000256" key="1">
    <source>
        <dbReference type="SAM" id="SignalP"/>
    </source>
</evidence>
<sequence length="156" mass="16352">MKTAKIFLFVAVALATASCKVDDPFVDRVVAPVLLVFDNAIGDGGGFTTEPTVTSKATGTATVSVRILELDKTNILDYKKGIDSIPVTGLALSLTTRAGVKIADLTTDAKGRAMVTKTWAEFGVAAPKAGSIVSLTLTGKYKEQSFSKLARLQAVN</sequence>
<keyword evidence="1" id="KW-0732">Signal</keyword>
<evidence type="ECO:0000313" key="3">
    <source>
        <dbReference type="Proteomes" id="UP000251993"/>
    </source>
</evidence>
<keyword evidence="3" id="KW-1185">Reference proteome</keyword>
<dbReference type="EMBL" id="CP030850">
    <property type="protein sequence ID" value="AXE21416.1"/>
    <property type="molecule type" value="Genomic_DNA"/>
</dbReference>